<evidence type="ECO:0000313" key="3">
    <source>
        <dbReference type="Proteomes" id="UP000254618"/>
    </source>
</evidence>
<keyword evidence="1" id="KW-1133">Transmembrane helix</keyword>
<protein>
    <submittedName>
        <fullName evidence="2">Uncharacterized protein</fullName>
    </submittedName>
</protein>
<keyword evidence="1" id="KW-0472">Membrane</keyword>
<evidence type="ECO:0000256" key="1">
    <source>
        <dbReference type="SAM" id="Phobius"/>
    </source>
</evidence>
<dbReference type="AlphaFoldDB" id="A0A378QT24"/>
<proteinExistence type="predicted"/>
<organism evidence="2 3">
    <name type="scientific">Moraxella equi</name>
    <dbReference type="NCBI Taxonomy" id="60442"/>
    <lineage>
        <taxon>Bacteria</taxon>
        <taxon>Pseudomonadati</taxon>
        <taxon>Pseudomonadota</taxon>
        <taxon>Gammaproteobacteria</taxon>
        <taxon>Moraxellales</taxon>
        <taxon>Moraxellaceae</taxon>
        <taxon>Moraxella</taxon>
    </lineage>
</organism>
<dbReference type="Proteomes" id="UP000254618">
    <property type="component" value="Unassembled WGS sequence"/>
</dbReference>
<evidence type="ECO:0000313" key="2">
    <source>
        <dbReference type="EMBL" id="STZ04015.1"/>
    </source>
</evidence>
<gene>
    <name evidence="2" type="ORF">NCTC11012_02277</name>
</gene>
<keyword evidence="1" id="KW-0812">Transmembrane</keyword>
<dbReference type="EMBL" id="UGQF01000001">
    <property type="protein sequence ID" value="STZ04015.1"/>
    <property type="molecule type" value="Genomic_DNA"/>
</dbReference>
<reference evidence="2 3" key="1">
    <citation type="submission" date="2018-06" db="EMBL/GenBank/DDBJ databases">
        <authorList>
            <consortium name="Pathogen Informatics"/>
            <person name="Doyle S."/>
        </authorList>
    </citation>
    <scope>NUCLEOTIDE SEQUENCE [LARGE SCALE GENOMIC DNA]</scope>
    <source>
        <strain evidence="2 3">NCTC11012</strain>
    </source>
</reference>
<name>A0A378QT24_9GAMM</name>
<feature type="transmembrane region" description="Helical" evidence="1">
    <location>
        <begin position="30"/>
        <end position="47"/>
    </location>
</feature>
<accession>A0A378QT24</accession>
<sequence>MIFAGLAMLWGGIFFVGLIYRFIMDKSINAGQLLAVSIFVFVGYAGFRMLTAK</sequence>
<feature type="transmembrane region" description="Helical" evidence="1">
    <location>
        <begin position="6"/>
        <end position="23"/>
    </location>
</feature>